<dbReference type="PROSITE" id="PS50821">
    <property type="entry name" value="PAZ"/>
    <property type="match status" value="1"/>
</dbReference>
<dbReference type="Proteomes" id="UP000186594">
    <property type="component" value="Unassembled WGS sequence"/>
</dbReference>
<organism evidence="14 15">
    <name type="scientific">Neolecta irregularis (strain DAH-3)</name>
    <dbReference type="NCBI Taxonomy" id="1198029"/>
    <lineage>
        <taxon>Eukaryota</taxon>
        <taxon>Fungi</taxon>
        <taxon>Dikarya</taxon>
        <taxon>Ascomycota</taxon>
        <taxon>Taphrinomycotina</taxon>
        <taxon>Neolectales</taxon>
        <taxon>Neolectaceae</taxon>
        <taxon>Neolecta</taxon>
    </lineage>
</organism>
<dbReference type="OrthoDB" id="416741at2759"/>
<comment type="caution">
    <text evidence="14">The sequence shown here is derived from an EMBL/GenBank/DDBJ whole genome shotgun (WGS) entry which is preliminary data.</text>
</comment>
<evidence type="ECO:0000313" key="15">
    <source>
        <dbReference type="Proteomes" id="UP000186594"/>
    </source>
</evidence>
<keyword evidence="8" id="KW-0694">RNA-binding</keyword>
<dbReference type="GO" id="GO:0004525">
    <property type="term" value="F:ribonuclease III activity"/>
    <property type="evidence" value="ECO:0007669"/>
    <property type="project" value="InterPro"/>
</dbReference>
<dbReference type="SMART" id="SM00535">
    <property type="entry name" value="RIBOc"/>
    <property type="match status" value="2"/>
</dbReference>
<dbReference type="SMART" id="SM00949">
    <property type="entry name" value="PAZ"/>
    <property type="match status" value="1"/>
</dbReference>
<evidence type="ECO:0000259" key="11">
    <source>
        <dbReference type="PROSITE" id="PS50821"/>
    </source>
</evidence>
<feature type="domain" description="Helicase C-terminal" evidence="12">
    <location>
        <begin position="358"/>
        <end position="526"/>
    </location>
</feature>
<feature type="domain" description="Dicer dsRNA-binding fold" evidence="13">
    <location>
        <begin position="556"/>
        <end position="644"/>
    </location>
</feature>
<feature type="region of interest" description="Disordered" evidence="9">
    <location>
        <begin position="130"/>
        <end position="156"/>
    </location>
</feature>
<dbReference type="PANTHER" id="PTHR14950:SF37">
    <property type="entry name" value="ENDORIBONUCLEASE DICER"/>
    <property type="match status" value="1"/>
</dbReference>
<evidence type="ECO:0000313" key="14">
    <source>
        <dbReference type="EMBL" id="OLL23041.1"/>
    </source>
</evidence>
<comment type="similarity">
    <text evidence="7">Belongs to the helicase family. Dicer subfamily.</text>
</comment>
<dbReference type="GO" id="GO:0004386">
    <property type="term" value="F:helicase activity"/>
    <property type="evidence" value="ECO:0007669"/>
    <property type="project" value="UniProtKB-KW"/>
</dbReference>
<sequence>MPPALPALASLAIASPPDVLDPRPYQRELFERARLHNTLAVMDTGSGKTLIACMLLKHALVRKPPAAARRLAVFLVDKVPLALQQGTVVPASPANCCRLRLEAQRHPQHRGVLRGKGRRVVPRPVEARLRHKRPARHDRRHPQKPPALRLCKNRPGPPALPIPPPLALDKSPHLRRFYFETPLDKRPRIFGMTASPFDDLQQSIHGNSAENLEKILDAHICTVTNMASLKDFLHKPVEIERDYQTYHAPDFSPLHKTLDEMCKTFPKSFKKAQNAARAVHEELGPWCAHHAWGILLNELKDWPYQARIRGLVNDDVTIHTSQNIARELAQRALEFYNDYNFAELSVADVSPKVNVLLDILREVYIVRDVTAILFVDRRATAFALNGLVKDLGQRQLTGPFHNIKSEILVGHGTSSAPGDVQMDLKNQQRVLCRFRNRSLNLLIATSVGEEGLDIISCSVVIRFDLCATPIQYIQSRGRARQHDSKFYLIKEAGNASHVRLINQVKVAETTLREYCARLPSERKIMLDADDDGDPPSQTNFVYIENSTGARLTEFNALGLLNVYCQSLPLDKYTPTTPTFTLEGDFMYSVTLPKVSPLKEIIRGSPQNSRKAAKRVAGFLACVRLREIGELDEYLRPPCIRKSIIDLELQELEKEVQWTAKLEYPVYRPACWLLENIKDTSAFYINIISLEKPLQQVEFRNLCFLSRTELSEIPDIDLFDGEKTGVARISTSSRRILLDSTQSLRCRDFTLGMFATVLGRQFVIKDKSGSLPFFIVPLCKQHPCDIDWELLEKCLCTSDSPLPESLDGDMQDVMQDVMVSVMGQYRGKYTISRIRYDLGPSSIPPPGSTEEGYKSIAEYYEKHAQNCQIEDICQPLLEARKVSRVLNYLHPNGRPRDRPKNDPGKPFHLIPEMCLASHIPASLIRAWLLIPAIYMRLEAYLLTRQLGVKLKSNVSLNLLLTSLQSPSANMSTNYERLEFIGDTFLKFVATLLVYTKHPEKHEGFLHLFRKKIICNQSLYYKAIDLGLPGYVCSFPFSRGIISLPGCFITGHSVVETQRLGKKTVADVMEALLGAAYLHGQLDEALKMSKELGIVDTQISHIHEFFSEITPVPQHSINSHQEWPQREQIEQTIGYKFRDGNLLRQALTHASVQNSTSDCYQRLEFAGDAVLDLLAVDHICRKFPSETPANLTLLKNVLVSNKTLCAICIDSGFQLYMEFMSSTIISDINIYVESLESCRDESNLPEYWMDLHSPKFLSDVVESLIGAIFFDSGCRMDAPLLFFQKFHLPFCDPDTIPTFHGNPMTELMQILQKRCENYHMQAFPFLQILTIREKIHVQDENALDQFPPDNIQNALGEFPRDYIQVSLVVHDTIIHSEKSISLREGKNLLATHVLEQFAANDQYCFQYCDCKRIQTDKSHSDDDDDFVNNI</sequence>
<dbReference type="Gene3D" id="3.40.50.300">
    <property type="entry name" value="P-loop containing nucleotide triphosphate hydrolases"/>
    <property type="match status" value="3"/>
</dbReference>
<evidence type="ECO:0000256" key="8">
    <source>
        <dbReference type="PROSITE-ProRule" id="PRU00657"/>
    </source>
</evidence>
<proteinExistence type="inferred from homology"/>
<dbReference type="PROSITE" id="PS50142">
    <property type="entry name" value="RNASE_3_2"/>
    <property type="match status" value="2"/>
</dbReference>
<dbReference type="InterPro" id="IPR038248">
    <property type="entry name" value="Dicer_dimer_sf"/>
</dbReference>
<dbReference type="Gene3D" id="2.170.260.10">
    <property type="entry name" value="paz domain"/>
    <property type="match status" value="1"/>
</dbReference>
<dbReference type="Gene3D" id="3.30.160.380">
    <property type="entry name" value="Dicer dimerisation domain"/>
    <property type="match status" value="1"/>
</dbReference>
<dbReference type="Gene3D" id="1.20.1320.30">
    <property type="match status" value="1"/>
</dbReference>
<dbReference type="GO" id="GO:0003723">
    <property type="term" value="F:RNA binding"/>
    <property type="evidence" value="ECO:0007669"/>
    <property type="project" value="UniProtKB-UniRule"/>
</dbReference>
<dbReference type="Pfam" id="PF00271">
    <property type="entry name" value="Helicase_C"/>
    <property type="match status" value="1"/>
</dbReference>
<reference evidence="14 15" key="1">
    <citation type="submission" date="2016-04" db="EMBL/GenBank/DDBJ databases">
        <title>Evolutionary innovation and constraint leading to complex multicellularity in the Ascomycota.</title>
        <authorList>
            <person name="Cisse O."/>
            <person name="Nguyen A."/>
            <person name="Hewitt D.A."/>
            <person name="Jedd G."/>
            <person name="Stajich J.E."/>
        </authorList>
    </citation>
    <scope>NUCLEOTIDE SEQUENCE [LARGE SCALE GENOMIC DNA]</scope>
    <source>
        <strain evidence="14 15">DAH-3</strain>
    </source>
</reference>
<feature type="domain" description="PAZ" evidence="11">
    <location>
        <begin position="785"/>
        <end position="917"/>
    </location>
</feature>
<accession>A0A1U7LKJ2</accession>
<feature type="domain" description="RNase III" evidence="10">
    <location>
        <begin position="938"/>
        <end position="1079"/>
    </location>
</feature>
<dbReference type="InterPro" id="IPR003100">
    <property type="entry name" value="PAZ_dom"/>
</dbReference>
<gene>
    <name evidence="14" type="ORF">NEOLI_001280</name>
</gene>
<evidence type="ECO:0000256" key="2">
    <source>
        <dbReference type="ARBA" id="ARBA00022737"/>
    </source>
</evidence>
<evidence type="ECO:0000256" key="3">
    <source>
        <dbReference type="ARBA" id="ARBA00022741"/>
    </source>
</evidence>
<keyword evidence="6" id="KW-0067">ATP-binding</keyword>
<dbReference type="InterPro" id="IPR000999">
    <property type="entry name" value="RNase_III_dom"/>
</dbReference>
<evidence type="ECO:0000256" key="4">
    <source>
        <dbReference type="ARBA" id="ARBA00022801"/>
    </source>
</evidence>
<dbReference type="InterPro" id="IPR036389">
    <property type="entry name" value="RNase_III_sf"/>
</dbReference>
<dbReference type="PANTHER" id="PTHR14950">
    <property type="entry name" value="DICER-RELATED"/>
    <property type="match status" value="1"/>
</dbReference>
<comment type="cofactor">
    <cofactor evidence="1">
        <name>Mg(2+)</name>
        <dbReference type="ChEBI" id="CHEBI:18420"/>
    </cofactor>
</comment>
<feature type="domain" description="RNase III" evidence="10">
    <location>
        <begin position="1124"/>
        <end position="1271"/>
    </location>
</feature>
<keyword evidence="4" id="KW-0378">Hydrolase</keyword>
<evidence type="ECO:0000256" key="1">
    <source>
        <dbReference type="ARBA" id="ARBA00001946"/>
    </source>
</evidence>
<dbReference type="SUPFAM" id="SSF52540">
    <property type="entry name" value="P-loop containing nucleoside triphosphate hydrolases"/>
    <property type="match status" value="2"/>
</dbReference>
<dbReference type="Gene3D" id="1.10.1520.10">
    <property type="entry name" value="Ribonuclease III domain"/>
    <property type="match status" value="2"/>
</dbReference>
<evidence type="ECO:0000259" key="10">
    <source>
        <dbReference type="PROSITE" id="PS50142"/>
    </source>
</evidence>
<dbReference type="InterPro" id="IPR001650">
    <property type="entry name" value="Helicase_C-like"/>
</dbReference>
<protein>
    <submittedName>
        <fullName evidence="14">Dicer-like protein 1</fullName>
    </submittedName>
</protein>
<keyword evidence="3" id="KW-0547">Nucleotide-binding</keyword>
<dbReference type="Pfam" id="PF00636">
    <property type="entry name" value="Ribonuclease_3"/>
    <property type="match status" value="2"/>
</dbReference>
<evidence type="ECO:0000256" key="5">
    <source>
        <dbReference type="ARBA" id="ARBA00022806"/>
    </source>
</evidence>
<dbReference type="GO" id="GO:0005634">
    <property type="term" value="C:nucleus"/>
    <property type="evidence" value="ECO:0007669"/>
    <property type="project" value="TreeGrafter"/>
</dbReference>
<dbReference type="SUPFAM" id="SSF69065">
    <property type="entry name" value="RNase III domain-like"/>
    <property type="match status" value="2"/>
</dbReference>
<keyword evidence="2" id="KW-0677">Repeat</keyword>
<dbReference type="SMART" id="SM00490">
    <property type="entry name" value="HELICc"/>
    <property type="match status" value="1"/>
</dbReference>
<dbReference type="PROSITE" id="PS51327">
    <property type="entry name" value="DICER_DSRBF"/>
    <property type="match status" value="1"/>
</dbReference>
<dbReference type="CDD" id="cd00593">
    <property type="entry name" value="RIBOc"/>
    <property type="match status" value="2"/>
</dbReference>
<evidence type="ECO:0000256" key="6">
    <source>
        <dbReference type="ARBA" id="ARBA00022840"/>
    </source>
</evidence>
<dbReference type="GO" id="GO:0005737">
    <property type="term" value="C:cytoplasm"/>
    <property type="evidence" value="ECO:0007669"/>
    <property type="project" value="TreeGrafter"/>
</dbReference>
<evidence type="ECO:0000256" key="9">
    <source>
        <dbReference type="SAM" id="MobiDB-lite"/>
    </source>
</evidence>
<evidence type="ECO:0000256" key="7">
    <source>
        <dbReference type="ARBA" id="ARBA00035116"/>
    </source>
</evidence>
<dbReference type="GO" id="GO:0030422">
    <property type="term" value="P:siRNA processing"/>
    <property type="evidence" value="ECO:0007669"/>
    <property type="project" value="TreeGrafter"/>
</dbReference>
<dbReference type="GO" id="GO:0005524">
    <property type="term" value="F:ATP binding"/>
    <property type="evidence" value="ECO:0007669"/>
    <property type="project" value="UniProtKB-KW"/>
</dbReference>
<dbReference type="EMBL" id="LXFE01002348">
    <property type="protein sequence ID" value="OLL23041.1"/>
    <property type="molecule type" value="Genomic_DNA"/>
</dbReference>
<keyword evidence="15" id="KW-1185">Reference proteome</keyword>
<dbReference type="InterPro" id="IPR027417">
    <property type="entry name" value="P-loop_NTPase"/>
</dbReference>
<dbReference type="OMA" id="YHVNRMC"/>
<dbReference type="STRING" id="1198029.A0A1U7LKJ2"/>
<name>A0A1U7LKJ2_NEOID</name>
<evidence type="ECO:0000259" key="12">
    <source>
        <dbReference type="PROSITE" id="PS51194"/>
    </source>
</evidence>
<dbReference type="PROSITE" id="PS51194">
    <property type="entry name" value="HELICASE_CTER"/>
    <property type="match status" value="1"/>
</dbReference>
<dbReference type="InterPro" id="IPR005034">
    <property type="entry name" value="Dicer_dimerisation"/>
</dbReference>
<feature type="compositionally biased region" description="Basic residues" evidence="9">
    <location>
        <begin position="130"/>
        <end position="143"/>
    </location>
</feature>
<dbReference type="Pfam" id="PF03368">
    <property type="entry name" value="Dicer_dimer"/>
    <property type="match status" value="1"/>
</dbReference>
<evidence type="ECO:0000259" key="13">
    <source>
        <dbReference type="PROSITE" id="PS51327"/>
    </source>
</evidence>
<keyword evidence="5" id="KW-0347">Helicase</keyword>